<dbReference type="SUPFAM" id="SSF57756">
    <property type="entry name" value="Retrovirus zinc finger-like domains"/>
    <property type="match status" value="1"/>
</dbReference>
<reference evidence="6 7" key="1">
    <citation type="journal article" date="2012" name="Nat. Biotechnol.">
        <title>Draft genome sequence of pigeonpea (Cajanus cajan), an orphan legume crop of resource-poor farmers.</title>
        <authorList>
            <person name="Varshney R.K."/>
            <person name="Chen W."/>
            <person name="Li Y."/>
            <person name="Bharti A.K."/>
            <person name="Saxena R.K."/>
            <person name="Schlueter J.A."/>
            <person name="Donoghue M.T."/>
            <person name="Azam S."/>
            <person name="Fan G."/>
            <person name="Whaley A.M."/>
            <person name="Farmer A.D."/>
            <person name="Sheridan J."/>
            <person name="Iwata A."/>
            <person name="Tuteja R."/>
            <person name="Penmetsa R.V."/>
            <person name="Wu W."/>
            <person name="Upadhyaya H.D."/>
            <person name="Yang S.P."/>
            <person name="Shah T."/>
            <person name="Saxena K.B."/>
            <person name="Michael T."/>
            <person name="McCombie W.R."/>
            <person name="Yang B."/>
            <person name="Zhang G."/>
            <person name="Yang H."/>
            <person name="Wang J."/>
            <person name="Spillane C."/>
            <person name="Cook D.R."/>
            <person name="May G.D."/>
            <person name="Xu X."/>
            <person name="Jackson S.A."/>
        </authorList>
    </citation>
    <scope>NUCLEOTIDE SEQUENCE [LARGE SCALE GENOMIC DNA]</scope>
    <source>
        <strain evidence="7">cv. Asha</strain>
    </source>
</reference>
<dbReference type="Pfam" id="PF00665">
    <property type="entry name" value="rve"/>
    <property type="match status" value="1"/>
</dbReference>
<dbReference type="OMA" id="AVNTIAY"/>
<dbReference type="Pfam" id="PF13976">
    <property type="entry name" value="gag_pre-integrs"/>
    <property type="match status" value="1"/>
</dbReference>
<evidence type="ECO:0000313" key="7">
    <source>
        <dbReference type="Proteomes" id="UP000075243"/>
    </source>
</evidence>
<dbReference type="Proteomes" id="UP000075243">
    <property type="component" value="Chromosome 7"/>
</dbReference>
<accession>A0A151TBN4</accession>
<dbReference type="InterPro" id="IPR057670">
    <property type="entry name" value="SH3_retrovirus"/>
</dbReference>
<dbReference type="Pfam" id="PF22936">
    <property type="entry name" value="Pol_BBD"/>
    <property type="match status" value="1"/>
</dbReference>
<dbReference type="InterPro" id="IPR054722">
    <property type="entry name" value="PolX-like_BBD"/>
</dbReference>
<evidence type="ECO:0000259" key="5">
    <source>
        <dbReference type="PROSITE" id="PS50994"/>
    </source>
</evidence>
<dbReference type="Gramene" id="C.cajan_18518.t">
    <property type="protein sequence ID" value="C.cajan_18518.t.cds1"/>
    <property type="gene ID" value="C.cajan_18518"/>
</dbReference>
<dbReference type="InterPro" id="IPR036397">
    <property type="entry name" value="RNaseH_sf"/>
</dbReference>
<sequence length="597" mass="67372">MLEDKFQKKSLTNRLYQKQRLYTLQMSENMSVRDHLDNFNRIILDLQCIGVKVDDEDLAIILLCSLPKSYENFIDTMLYGRDSITLNNVKDSLQSKELKRRVVSSSNVDDVGLTVSRGRSMERGNSSKGHTRSNSLSKSKKVRCYKCKEVGHIRKNCPQLKKDRNSNASVAVVRSSATVSGESSDEGDDGDVLTVSTTSFADTWVMDTGASYHMTFNRKLFNSFKEWNGSVKLGDDEELGVKGNGAVQIKMYDGMVRTFDAWYVPGLRKNLISIGTLDKQGYSFSGNDGQITVSKGALVVMKGKLQHGIYVMLDNSFQGMVSISHSLEQHVDNTKLWHCKLGHMSERGLVVLSKQGLLGGAVTGKLKFCESCVMGKQRRLKFSHGKYTSTKILQYVHSDLWGPSPVQSHGRSRYFVTFIDDYSRKVWVYFLKSKDEVFGRFKEWKTMVEKRTGKLVKTLRTDNGLEFCNALFDDYCKEASIVRHLTVIHTPQQNGVVERMNQTLLQRARCMCLNAGLSKEFQAEAVNTIAYLVNRSPSTAIDLKTPQEVSSGKPYYYFGLRIFGCPAYAHVNDGKLEPRAMKCIFLGYPTGVKGYRL</sequence>
<dbReference type="GO" id="GO:0015074">
    <property type="term" value="P:DNA integration"/>
    <property type="evidence" value="ECO:0007669"/>
    <property type="project" value="InterPro"/>
</dbReference>
<dbReference type="SUPFAM" id="SSF53098">
    <property type="entry name" value="Ribonuclease H-like"/>
    <property type="match status" value="1"/>
</dbReference>
<keyword evidence="7" id="KW-1185">Reference proteome</keyword>
<protein>
    <submittedName>
        <fullName evidence="6">Retrovirus-related Pol polyprotein from transposon TNT 1-94</fullName>
    </submittedName>
</protein>
<dbReference type="EMBL" id="CM003609">
    <property type="protein sequence ID" value="KYP64461.1"/>
    <property type="molecule type" value="Genomic_DNA"/>
</dbReference>
<feature type="compositionally biased region" description="Polar residues" evidence="3">
    <location>
        <begin position="123"/>
        <end position="137"/>
    </location>
</feature>
<dbReference type="Pfam" id="PF25597">
    <property type="entry name" value="SH3_retrovirus"/>
    <property type="match status" value="1"/>
</dbReference>
<name>A0A151TBN4_CAJCA</name>
<dbReference type="PROSITE" id="PS50994">
    <property type="entry name" value="INTEGRASE"/>
    <property type="match status" value="1"/>
</dbReference>
<evidence type="ECO:0000313" key="6">
    <source>
        <dbReference type="EMBL" id="KYP64461.1"/>
    </source>
</evidence>
<feature type="region of interest" description="Disordered" evidence="3">
    <location>
        <begin position="114"/>
        <end position="137"/>
    </location>
</feature>
<dbReference type="InterPro" id="IPR036875">
    <property type="entry name" value="Znf_CCHC_sf"/>
</dbReference>
<evidence type="ECO:0000256" key="2">
    <source>
        <dbReference type="PROSITE-ProRule" id="PRU00047"/>
    </source>
</evidence>
<keyword evidence="1" id="KW-0378">Hydrolase</keyword>
<evidence type="ECO:0000256" key="3">
    <source>
        <dbReference type="SAM" id="MobiDB-lite"/>
    </source>
</evidence>
<dbReference type="GO" id="GO:0003676">
    <property type="term" value="F:nucleic acid binding"/>
    <property type="evidence" value="ECO:0007669"/>
    <property type="project" value="InterPro"/>
</dbReference>
<dbReference type="AlphaFoldDB" id="A0A151TBN4"/>
<dbReference type="InterPro" id="IPR012337">
    <property type="entry name" value="RNaseH-like_sf"/>
</dbReference>
<keyword evidence="2" id="KW-0479">Metal-binding</keyword>
<dbReference type="GO" id="GO:0008233">
    <property type="term" value="F:peptidase activity"/>
    <property type="evidence" value="ECO:0007669"/>
    <property type="project" value="UniProtKB-KW"/>
</dbReference>
<evidence type="ECO:0000259" key="4">
    <source>
        <dbReference type="PROSITE" id="PS50158"/>
    </source>
</evidence>
<dbReference type="PROSITE" id="PS50158">
    <property type="entry name" value="ZF_CCHC"/>
    <property type="match status" value="1"/>
</dbReference>
<dbReference type="GO" id="GO:0008270">
    <property type="term" value="F:zinc ion binding"/>
    <property type="evidence" value="ECO:0007669"/>
    <property type="project" value="UniProtKB-KW"/>
</dbReference>
<dbReference type="Gene3D" id="3.30.420.10">
    <property type="entry name" value="Ribonuclease H-like superfamily/Ribonuclease H"/>
    <property type="match status" value="1"/>
</dbReference>
<dbReference type="InterPro" id="IPR001878">
    <property type="entry name" value="Znf_CCHC"/>
</dbReference>
<dbReference type="Pfam" id="PF00098">
    <property type="entry name" value="zf-CCHC"/>
    <property type="match status" value="1"/>
</dbReference>
<dbReference type="SMART" id="SM00343">
    <property type="entry name" value="ZnF_C2HC"/>
    <property type="match status" value="1"/>
</dbReference>
<dbReference type="InterPro" id="IPR025724">
    <property type="entry name" value="GAG-pre-integrase_dom"/>
</dbReference>
<dbReference type="PANTHER" id="PTHR42648">
    <property type="entry name" value="TRANSPOSASE, PUTATIVE-RELATED"/>
    <property type="match status" value="1"/>
</dbReference>
<dbReference type="InterPro" id="IPR039537">
    <property type="entry name" value="Retrotran_Ty1/copia-like"/>
</dbReference>
<organism evidence="6 7">
    <name type="scientific">Cajanus cajan</name>
    <name type="common">Pigeon pea</name>
    <name type="synonym">Cajanus indicus</name>
    <dbReference type="NCBI Taxonomy" id="3821"/>
    <lineage>
        <taxon>Eukaryota</taxon>
        <taxon>Viridiplantae</taxon>
        <taxon>Streptophyta</taxon>
        <taxon>Embryophyta</taxon>
        <taxon>Tracheophyta</taxon>
        <taxon>Spermatophyta</taxon>
        <taxon>Magnoliopsida</taxon>
        <taxon>eudicotyledons</taxon>
        <taxon>Gunneridae</taxon>
        <taxon>Pentapetalae</taxon>
        <taxon>rosids</taxon>
        <taxon>fabids</taxon>
        <taxon>Fabales</taxon>
        <taxon>Fabaceae</taxon>
        <taxon>Papilionoideae</taxon>
        <taxon>50 kb inversion clade</taxon>
        <taxon>NPAAA clade</taxon>
        <taxon>indigoferoid/millettioid clade</taxon>
        <taxon>Phaseoleae</taxon>
        <taxon>Cajanus</taxon>
    </lineage>
</organism>
<feature type="domain" description="Integrase catalytic" evidence="5">
    <location>
        <begin position="387"/>
        <end position="554"/>
    </location>
</feature>
<feature type="domain" description="CCHC-type" evidence="4">
    <location>
        <begin position="143"/>
        <end position="159"/>
    </location>
</feature>
<keyword evidence="2" id="KW-0862">Zinc</keyword>
<dbReference type="GO" id="GO:0006508">
    <property type="term" value="P:proteolysis"/>
    <property type="evidence" value="ECO:0007669"/>
    <property type="project" value="UniProtKB-KW"/>
</dbReference>
<dbReference type="Gene3D" id="4.10.60.10">
    <property type="entry name" value="Zinc finger, CCHC-type"/>
    <property type="match status" value="1"/>
</dbReference>
<keyword evidence="1" id="KW-0645">Protease</keyword>
<keyword evidence="2" id="KW-0863">Zinc-finger</keyword>
<proteinExistence type="predicted"/>
<gene>
    <name evidence="6" type="ORF">KK1_019060</name>
</gene>
<dbReference type="InterPro" id="IPR001584">
    <property type="entry name" value="Integrase_cat-core"/>
</dbReference>
<dbReference type="PANTHER" id="PTHR42648:SF28">
    <property type="entry name" value="TRANSPOSON-ENCODED PROTEIN WITH RIBONUCLEASE H-LIKE AND RETROVIRUS ZINC FINGER-LIKE DOMAINS"/>
    <property type="match status" value="1"/>
</dbReference>
<dbReference type="Pfam" id="PF14223">
    <property type="entry name" value="Retrotran_gag_2"/>
    <property type="match status" value="1"/>
</dbReference>
<evidence type="ECO:0000256" key="1">
    <source>
        <dbReference type="ARBA" id="ARBA00022670"/>
    </source>
</evidence>